<dbReference type="PROSITE" id="PS50931">
    <property type="entry name" value="HTH_LYSR"/>
    <property type="match status" value="1"/>
</dbReference>
<dbReference type="CDD" id="cd08422">
    <property type="entry name" value="PBP2_CrgA_like"/>
    <property type="match status" value="1"/>
</dbReference>
<evidence type="ECO:0000256" key="4">
    <source>
        <dbReference type="ARBA" id="ARBA00023163"/>
    </source>
</evidence>
<dbReference type="Proteomes" id="UP000233293">
    <property type="component" value="Unassembled WGS sequence"/>
</dbReference>
<keyword evidence="3" id="KW-0238">DNA-binding</keyword>
<evidence type="ECO:0000256" key="3">
    <source>
        <dbReference type="ARBA" id="ARBA00023125"/>
    </source>
</evidence>
<dbReference type="SUPFAM" id="SSF46785">
    <property type="entry name" value="Winged helix' DNA-binding domain"/>
    <property type="match status" value="1"/>
</dbReference>
<comment type="similarity">
    <text evidence="1">Belongs to the LysR transcriptional regulatory family.</text>
</comment>
<dbReference type="Pfam" id="PF03466">
    <property type="entry name" value="LysR_substrate"/>
    <property type="match status" value="1"/>
</dbReference>
<dbReference type="GO" id="GO:0006351">
    <property type="term" value="P:DNA-templated transcription"/>
    <property type="evidence" value="ECO:0007669"/>
    <property type="project" value="TreeGrafter"/>
</dbReference>
<dbReference type="RefSeq" id="WP_101252685.1">
    <property type="nucleotide sequence ID" value="NZ_PIUM01000031.1"/>
</dbReference>
<dbReference type="Gene3D" id="3.40.190.290">
    <property type="match status" value="1"/>
</dbReference>
<dbReference type="InterPro" id="IPR000847">
    <property type="entry name" value="LysR_HTH_N"/>
</dbReference>
<accession>A0A2N3PQ16</accession>
<dbReference type="Pfam" id="PF00126">
    <property type="entry name" value="HTH_1"/>
    <property type="match status" value="1"/>
</dbReference>
<keyword evidence="2" id="KW-0805">Transcription regulation</keyword>
<sequence>MDLLTSMRVFCQVVDAGTFAAAAERENISAAMASRHLMQLESHLRVRLLNRTTRQISLTEAGRLYYERCTGIMREVRNASNELAMLSETPRGTLRFTAPAWFAGPCFSGTIVNFRRIFPDVQVDINFTDRTINIVEEGFDLALQVTLDPPASLIARRIGTIDHILVASPSYLRQSGEPTTPDELADHKFIYWPFLSAALRDQILFSREDVPSAARVNAAIRVNTPIVAMASAIAGEGITIVPAFTVIEELKSGSLRPILNDYQLQQPSLFALYASRQNLQPKVRVFIDYYIDRLLSATATHSDEVQH</sequence>
<keyword evidence="7" id="KW-1185">Reference proteome</keyword>
<keyword evidence="4" id="KW-0804">Transcription</keyword>
<dbReference type="GO" id="GO:0043565">
    <property type="term" value="F:sequence-specific DNA binding"/>
    <property type="evidence" value="ECO:0007669"/>
    <property type="project" value="TreeGrafter"/>
</dbReference>
<dbReference type="PANTHER" id="PTHR30537">
    <property type="entry name" value="HTH-TYPE TRANSCRIPTIONAL REGULATOR"/>
    <property type="match status" value="1"/>
</dbReference>
<dbReference type="InterPro" id="IPR036390">
    <property type="entry name" value="WH_DNA-bd_sf"/>
</dbReference>
<dbReference type="FunFam" id="1.10.10.10:FF:000001">
    <property type="entry name" value="LysR family transcriptional regulator"/>
    <property type="match status" value="1"/>
</dbReference>
<proteinExistence type="inferred from homology"/>
<evidence type="ECO:0000256" key="2">
    <source>
        <dbReference type="ARBA" id="ARBA00023015"/>
    </source>
</evidence>
<dbReference type="InterPro" id="IPR058163">
    <property type="entry name" value="LysR-type_TF_proteobact-type"/>
</dbReference>
<feature type="domain" description="HTH lysR-type" evidence="5">
    <location>
        <begin position="1"/>
        <end position="59"/>
    </location>
</feature>
<reference evidence="7" key="1">
    <citation type="submission" date="2017-12" db="EMBL/GenBank/DDBJ databases">
        <title>Draft genome sequence of Telmatospirillum siberiense 26-4b1T, an acidotolerant peatland alphaproteobacterium potentially involved in sulfur cycling.</title>
        <authorList>
            <person name="Hausmann B."/>
            <person name="Pjevac P."/>
            <person name="Schreck K."/>
            <person name="Herbold C.W."/>
            <person name="Daims H."/>
            <person name="Wagner M."/>
            <person name="Pester M."/>
            <person name="Loy A."/>
        </authorList>
    </citation>
    <scope>NUCLEOTIDE SEQUENCE [LARGE SCALE GENOMIC DNA]</scope>
    <source>
        <strain evidence="7">26-4b1</strain>
    </source>
</reference>
<evidence type="ECO:0000313" key="6">
    <source>
        <dbReference type="EMBL" id="PKU22487.1"/>
    </source>
</evidence>
<dbReference type="EMBL" id="PIUM01000031">
    <property type="protein sequence ID" value="PKU22487.1"/>
    <property type="molecule type" value="Genomic_DNA"/>
</dbReference>
<protein>
    <submittedName>
        <fullName evidence="6">LysR family transcriptional regulator</fullName>
    </submittedName>
</protein>
<dbReference type="PANTHER" id="PTHR30537:SF35">
    <property type="entry name" value="TRANSCRIPTIONAL REGULATORY PROTEIN"/>
    <property type="match status" value="1"/>
</dbReference>
<dbReference type="InterPro" id="IPR036388">
    <property type="entry name" value="WH-like_DNA-bd_sf"/>
</dbReference>
<dbReference type="SUPFAM" id="SSF53850">
    <property type="entry name" value="Periplasmic binding protein-like II"/>
    <property type="match status" value="1"/>
</dbReference>
<dbReference type="InterPro" id="IPR005119">
    <property type="entry name" value="LysR_subst-bd"/>
</dbReference>
<dbReference type="Gene3D" id="1.10.10.10">
    <property type="entry name" value="Winged helix-like DNA-binding domain superfamily/Winged helix DNA-binding domain"/>
    <property type="match status" value="1"/>
</dbReference>
<dbReference type="GO" id="GO:0003700">
    <property type="term" value="F:DNA-binding transcription factor activity"/>
    <property type="evidence" value="ECO:0007669"/>
    <property type="project" value="InterPro"/>
</dbReference>
<comment type="caution">
    <text evidence="6">The sequence shown here is derived from an EMBL/GenBank/DDBJ whole genome shotgun (WGS) entry which is preliminary data.</text>
</comment>
<evidence type="ECO:0000256" key="1">
    <source>
        <dbReference type="ARBA" id="ARBA00009437"/>
    </source>
</evidence>
<organism evidence="6 7">
    <name type="scientific">Telmatospirillum siberiense</name>
    <dbReference type="NCBI Taxonomy" id="382514"/>
    <lineage>
        <taxon>Bacteria</taxon>
        <taxon>Pseudomonadati</taxon>
        <taxon>Pseudomonadota</taxon>
        <taxon>Alphaproteobacteria</taxon>
        <taxon>Rhodospirillales</taxon>
        <taxon>Rhodospirillaceae</taxon>
        <taxon>Telmatospirillum</taxon>
    </lineage>
</organism>
<dbReference type="AlphaFoldDB" id="A0A2N3PQ16"/>
<dbReference type="OrthoDB" id="9812435at2"/>
<evidence type="ECO:0000313" key="7">
    <source>
        <dbReference type="Proteomes" id="UP000233293"/>
    </source>
</evidence>
<name>A0A2N3PQ16_9PROT</name>
<gene>
    <name evidence="6" type="ORF">CWS72_21410</name>
</gene>
<evidence type="ECO:0000259" key="5">
    <source>
        <dbReference type="PROSITE" id="PS50931"/>
    </source>
</evidence>